<evidence type="ECO:0000256" key="1">
    <source>
        <dbReference type="ARBA" id="ARBA00001772"/>
    </source>
</evidence>
<dbReference type="InterPro" id="IPR036034">
    <property type="entry name" value="PDZ_sf"/>
</dbReference>
<dbReference type="SMART" id="SM00228">
    <property type="entry name" value="PDZ"/>
    <property type="match status" value="2"/>
</dbReference>
<dbReference type="InterPro" id="IPR011782">
    <property type="entry name" value="Pept_S1C_Do"/>
</dbReference>
<keyword evidence="18" id="KW-1185">Reference proteome</keyword>
<comment type="catalytic activity">
    <reaction evidence="1">
        <text>Acts on substrates that are at least partially unfolded. The cleavage site P1 residue is normally between a pair of hydrophobic residues, such as Val-|-Val.</text>
        <dbReference type="EC" id="3.4.21.107"/>
    </reaction>
</comment>
<dbReference type="Pfam" id="PF13365">
    <property type="entry name" value="Trypsin_2"/>
    <property type="match status" value="1"/>
</dbReference>
<dbReference type="PRINTS" id="PR00834">
    <property type="entry name" value="PROTEASES2C"/>
</dbReference>
<evidence type="ECO:0000256" key="14">
    <source>
        <dbReference type="SAM" id="MobiDB-lite"/>
    </source>
</evidence>
<dbReference type="SUPFAM" id="SSF50494">
    <property type="entry name" value="Trypsin-like serine proteases"/>
    <property type="match status" value="1"/>
</dbReference>
<evidence type="ECO:0000259" key="16">
    <source>
        <dbReference type="PROSITE" id="PS50106"/>
    </source>
</evidence>
<dbReference type="InterPro" id="IPR041489">
    <property type="entry name" value="PDZ_6"/>
</dbReference>
<proteinExistence type="inferred from homology"/>
<feature type="domain" description="PDZ" evidence="16">
    <location>
        <begin position="401"/>
        <end position="479"/>
    </location>
</feature>
<dbReference type="InterPro" id="IPR001478">
    <property type="entry name" value="PDZ"/>
</dbReference>
<sequence>MTSRWKKPAAVATALVAAVATGYLSHGRALASPADVARDAPSTPTRAAPDSKPAPTAAVPDFSAIVQRYGPAVVNVSTTGSVKSAAGSPFGQLDPSDPFYPFFRQFGAPGQQGRAITRGLGSGFVVAADGVILTNAHVVAGANEVKVKLTDKREFPARVVGVDKASDVAVLKIDAKGLPTVRLGDPSRTKVGEWVLAIGSPFGLENTATAGILSARGRSLPDGGYVPFLQTDVAVNPGNSGGPLFDSRGEVIGINSQIYSQSGGYMGLSFAIPIDLAMNVEQQLLAHGKVTRGQLGVTIQDVNQSLADSFGLPGPTGALVSSVQPDSPAARAGIQPGDVILSLNGSPVSGSSELPPAVAALRPGTEAKLEVFRDGHRRDVEVRVGEAESAGATAAGGADASHGKLGLAVRPLSPDERRQVGVDAGVVVEGADGPAARAGIQPGDIVLAVNGTHVKSVEQLRSLVDRAGKHLALLVDRGDARIFVPVDLG</sequence>
<evidence type="ECO:0000256" key="15">
    <source>
        <dbReference type="SAM" id="SignalP"/>
    </source>
</evidence>
<comment type="similarity">
    <text evidence="3">Belongs to the peptidase S1C family.</text>
</comment>
<dbReference type="Gene3D" id="2.40.10.120">
    <property type="match status" value="1"/>
</dbReference>
<reference evidence="18" key="1">
    <citation type="journal article" date="2022" name="Int. J. Syst. Evol. Microbiol.">
        <title>Anaeromyxobacter oryzae sp. nov., Anaeromyxobacter diazotrophicus sp. nov. and Anaeromyxobacter paludicola sp. nov., isolated from paddy soils.</title>
        <authorList>
            <person name="Itoh H."/>
            <person name="Xu Z."/>
            <person name="Mise K."/>
            <person name="Masuda Y."/>
            <person name="Ushijima N."/>
            <person name="Hayakawa C."/>
            <person name="Shiratori Y."/>
            <person name="Senoo K."/>
        </authorList>
    </citation>
    <scope>NUCLEOTIDE SEQUENCE [LARGE SCALE GENOMIC DNA]</scope>
    <source>
        <strain evidence="18">Red232</strain>
    </source>
</reference>
<dbReference type="Proteomes" id="UP001162891">
    <property type="component" value="Chromosome"/>
</dbReference>
<dbReference type="EC" id="3.4.21.107" evidence="4"/>
<evidence type="ECO:0000256" key="2">
    <source>
        <dbReference type="ARBA" id="ARBA00004418"/>
    </source>
</evidence>
<evidence type="ECO:0000256" key="13">
    <source>
        <dbReference type="ARBA" id="ARBA00032850"/>
    </source>
</evidence>
<dbReference type="EMBL" id="AP025591">
    <property type="protein sequence ID" value="BDG02325.1"/>
    <property type="molecule type" value="Genomic_DNA"/>
</dbReference>
<name>A0ABN6MRR0_9BACT</name>
<dbReference type="InterPro" id="IPR001940">
    <property type="entry name" value="Peptidase_S1C"/>
</dbReference>
<keyword evidence="8" id="KW-0677">Repeat</keyword>
<keyword evidence="11" id="KW-0720">Serine protease</keyword>
<dbReference type="Pfam" id="PF17820">
    <property type="entry name" value="PDZ_6"/>
    <property type="match status" value="1"/>
</dbReference>
<dbReference type="PANTHER" id="PTHR22939">
    <property type="entry name" value="SERINE PROTEASE FAMILY S1C HTRA-RELATED"/>
    <property type="match status" value="1"/>
</dbReference>
<dbReference type="Gene3D" id="2.30.42.10">
    <property type="match status" value="2"/>
</dbReference>
<evidence type="ECO:0000256" key="5">
    <source>
        <dbReference type="ARBA" id="ARBA00013958"/>
    </source>
</evidence>
<dbReference type="PROSITE" id="PS50106">
    <property type="entry name" value="PDZ"/>
    <property type="match status" value="2"/>
</dbReference>
<dbReference type="GO" id="GO:0008233">
    <property type="term" value="F:peptidase activity"/>
    <property type="evidence" value="ECO:0007669"/>
    <property type="project" value="UniProtKB-KW"/>
</dbReference>
<evidence type="ECO:0000256" key="4">
    <source>
        <dbReference type="ARBA" id="ARBA00013035"/>
    </source>
</evidence>
<evidence type="ECO:0000256" key="8">
    <source>
        <dbReference type="ARBA" id="ARBA00022737"/>
    </source>
</evidence>
<dbReference type="InterPro" id="IPR009003">
    <property type="entry name" value="Peptidase_S1_PA"/>
</dbReference>
<dbReference type="CDD" id="cd06779">
    <property type="entry name" value="cpPDZ_Deg_HtrA-like"/>
    <property type="match status" value="1"/>
</dbReference>
<dbReference type="GO" id="GO:0006508">
    <property type="term" value="P:proteolysis"/>
    <property type="evidence" value="ECO:0007669"/>
    <property type="project" value="UniProtKB-KW"/>
</dbReference>
<keyword evidence="12" id="KW-0346">Stress response</keyword>
<feature type="domain" description="PDZ" evidence="16">
    <location>
        <begin position="284"/>
        <end position="375"/>
    </location>
</feature>
<dbReference type="PANTHER" id="PTHR22939:SF130">
    <property type="entry name" value="PERIPLASMIC SERINE ENDOPROTEASE DEGP-LIKE-RELATED"/>
    <property type="match status" value="1"/>
</dbReference>
<feature type="signal peptide" evidence="15">
    <location>
        <begin position="1"/>
        <end position="31"/>
    </location>
</feature>
<comment type="subcellular location">
    <subcellularLocation>
        <location evidence="2">Periplasm</location>
    </subcellularLocation>
</comment>
<evidence type="ECO:0000256" key="11">
    <source>
        <dbReference type="ARBA" id="ARBA00022825"/>
    </source>
</evidence>
<dbReference type="Pfam" id="PF13180">
    <property type="entry name" value="PDZ_2"/>
    <property type="match status" value="1"/>
</dbReference>
<organism evidence="17 18">
    <name type="scientific">Anaeromyxobacter oryzae</name>
    <dbReference type="NCBI Taxonomy" id="2918170"/>
    <lineage>
        <taxon>Bacteria</taxon>
        <taxon>Pseudomonadati</taxon>
        <taxon>Myxococcota</taxon>
        <taxon>Myxococcia</taxon>
        <taxon>Myxococcales</taxon>
        <taxon>Cystobacterineae</taxon>
        <taxon>Anaeromyxobacteraceae</taxon>
        <taxon>Anaeromyxobacter</taxon>
    </lineage>
</organism>
<evidence type="ECO:0000313" key="17">
    <source>
        <dbReference type="EMBL" id="BDG02325.1"/>
    </source>
</evidence>
<evidence type="ECO:0000256" key="3">
    <source>
        <dbReference type="ARBA" id="ARBA00010541"/>
    </source>
</evidence>
<dbReference type="SUPFAM" id="SSF50156">
    <property type="entry name" value="PDZ domain-like"/>
    <property type="match status" value="2"/>
</dbReference>
<keyword evidence="6 17" id="KW-0645">Protease</keyword>
<keyword evidence="9" id="KW-0574">Periplasm</keyword>
<keyword evidence="7 15" id="KW-0732">Signal</keyword>
<evidence type="ECO:0000256" key="6">
    <source>
        <dbReference type="ARBA" id="ARBA00022670"/>
    </source>
</evidence>
<gene>
    <name evidence="17" type="ORF">AMOR_13210</name>
</gene>
<evidence type="ECO:0000256" key="7">
    <source>
        <dbReference type="ARBA" id="ARBA00022729"/>
    </source>
</evidence>
<feature type="region of interest" description="Disordered" evidence="14">
    <location>
        <begin position="33"/>
        <end position="56"/>
    </location>
</feature>
<keyword evidence="10" id="KW-0378">Hydrolase</keyword>
<dbReference type="RefSeq" id="WP_248359898.1">
    <property type="nucleotide sequence ID" value="NZ_AP025591.1"/>
</dbReference>
<dbReference type="NCBIfam" id="TIGR02037">
    <property type="entry name" value="degP_htrA_DO"/>
    <property type="match status" value="1"/>
</dbReference>
<evidence type="ECO:0000256" key="9">
    <source>
        <dbReference type="ARBA" id="ARBA00022764"/>
    </source>
</evidence>
<dbReference type="CDD" id="cd10839">
    <property type="entry name" value="cpPDZ1_DegP-like"/>
    <property type="match status" value="1"/>
</dbReference>
<accession>A0ABN6MRR0</accession>
<protein>
    <recommendedName>
        <fullName evidence="5">Probable periplasmic serine endoprotease DegP-like</fullName>
        <ecNumber evidence="4">3.4.21.107</ecNumber>
    </recommendedName>
    <alternativeName>
        <fullName evidence="13">Protease Do</fullName>
    </alternativeName>
</protein>
<evidence type="ECO:0000313" key="18">
    <source>
        <dbReference type="Proteomes" id="UP001162891"/>
    </source>
</evidence>
<evidence type="ECO:0000256" key="10">
    <source>
        <dbReference type="ARBA" id="ARBA00022801"/>
    </source>
</evidence>
<feature type="chain" id="PRO_5045430745" description="Probable periplasmic serine endoprotease DegP-like" evidence="15">
    <location>
        <begin position="32"/>
        <end position="489"/>
    </location>
</feature>
<evidence type="ECO:0000256" key="12">
    <source>
        <dbReference type="ARBA" id="ARBA00023016"/>
    </source>
</evidence>